<dbReference type="Pfam" id="PF00860">
    <property type="entry name" value="Xan_ur_permease"/>
    <property type="match status" value="1"/>
</dbReference>
<dbReference type="InterPro" id="IPR006043">
    <property type="entry name" value="NCS2"/>
</dbReference>
<keyword evidence="6 8" id="KW-1133">Transmembrane helix</keyword>
<comment type="similarity">
    <text evidence="2">Belongs to the nucleobase:cation symporter-2 (NCS2) (TC 2.A.40) family.</text>
</comment>
<keyword evidence="3" id="KW-0813">Transport</keyword>
<feature type="transmembrane region" description="Helical" evidence="8">
    <location>
        <begin position="242"/>
        <end position="261"/>
    </location>
</feature>
<feature type="transmembrane region" description="Helical" evidence="8">
    <location>
        <begin position="137"/>
        <end position="162"/>
    </location>
</feature>
<feature type="transmembrane region" description="Helical" evidence="8">
    <location>
        <begin position="413"/>
        <end position="435"/>
    </location>
</feature>
<proteinExistence type="inferred from homology"/>
<evidence type="ECO:0000256" key="6">
    <source>
        <dbReference type="ARBA" id="ARBA00022989"/>
    </source>
</evidence>
<dbReference type="GO" id="GO:0005886">
    <property type="term" value="C:plasma membrane"/>
    <property type="evidence" value="ECO:0007669"/>
    <property type="project" value="UniProtKB-SubCell"/>
</dbReference>
<feature type="transmembrane region" description="Helical" evidence="8">
    <location>
        <begin position="174"/>
        <end position="194"/>
    </location>
</feature>
<evidence type="ECO:0000256" key="2">
    <source>
        <dbReference type="ARBA" id="ARBA00008821"/>
    </source>
</evidence>
<dbReference type="Proteomes" id="UP000323876">
    <property type="component" value="Unassembled WGS sequence"/>
</dbReference>
<keyword evidence="5 8" id="KW-0812">Transmembrane</keyword>
<feature type="transmembrane region" description="Helical" evidence="8">
    <location>
        <begin position="33"/>
        <end position="54"/>
    </location>
</feature>
<evidence type="ECO:0000256" key="3">
    <source>
        <dbReference type="ARBA" id="ARBA00022448"/>
    </source>
</evidence>
<dbReference type="RefSeq" id="WP_150401775.1">
    <property type="nucleotide sequence ID" value="NZ_VXLC01000003.1"/>
</dbReference>
<evidence type="ECO:0000313" key="10">
    <source>
        <dbReference type="Proteomes" id="UP000323876"/>
    </source>
</evidence>
<evidence type="ECO:0000256" key="7">
    <source>
        <dbReference type="ARBA" id="ARBA00023136"/>
    </source>
</evidence>
<keyword evidence="4" id="KW-1003">Cell membrane</keyword>
<dbReference type="AlphaFoldDB" id="A0A5N0EJS0"/>
<evidence type="ECO:0000256" key="4">
    <source>
        <dbReference type="ARBA" id="ARBA00022475"/>
    </source>
</evidence>
<keyword evidence="7 8" id="KW-0472">Membrane</keyword>
<feature type="transmembrane region" description="Helical" evidence="8">
    <location>
        <begin position="353"/>
        <end position="372"/>
    </location>
</feature>
<name>A0A5N0EJS0_9NOCA</name>
<dbReference type="NCBIfam" id="TIGR00801">
    <property type="entry name" value="ncs2"/>
    <property type="match status" value="1"/>
</dbReference>
<accession>A0A5N0EJS0</accession>
<dbReference type="PANTHER" id="PTHR42810:SF4">
    <property type="entry name" value="URIC ACID TRANSPORTER UACT"/>
    <property type="match status" value="1"/>
</dbReference>
<gene>
    <name evidence="9" type="ORF">F3087_11320</name>
</gene>
<dbReference type="PANTHER" id="PTHR42810">
    <property type="entry name" value="PURINE PERMEASE C1399.01C-RELATED"/>
    <property type="match status" value="1"/>
</dbReference>
<protein>
    <submittedName>
        <fullName evidence="9">Purine permease</fullName>
    </submittedName>
</protein>
<organism evidence="9 10">
    <name type="scientific">Nocardia colli</name>
    <dbReference type="NCBI Taxonomy" id="2545717"/>
    <lineage>
        <taxon>Bacteria</taxon>
        <taxon>Bacillati</taxon>
        <taxon>Actinomycetota</taxon>
        <taxon>Actinomycetes</taxon>
        <taxon>Mycobacteriales</taxon>
        <taxon>Nocardiaceae</taxon>
        <taxon>Nocardia</taxon>
    </lineage>
</organism>
<feature type="transmembrane region" description="Helical" evidence="8">
    <location>
        <begin position="384"/>
        <end position="401"/>
    </location>
</feature>
<dbReference type="OrthoDB" id="9805749at2"/>
<evidence type="ECO:0000313" key="9">
    <source>
        <dbReference type="EMBL" id="KAA8889502.1"/>
    </source>
</evidence>
<comment type="subcellular location">
    <subcellularLocation>
        <location evidence="1">Cell membrane</location>
        <topology evidence="1">Multi-pass membrane protein</topology>
    </subcellularLocation>
</comment>
<dbReference type="InterPro" id="IPR017588">
    <property type="entry name" value="UacT-like"/>
</dbReference>
<dbReference type="GO" id="GO:0042907">
    <property type="term" value="F:xanthine transmembrane transporter activity"/>
    <property type="evidence" value="ECO:0007669"/>
    <property type="project" value="TreeGrafter"/>
</dbReference>
<dbReference type="NCBIfam" id="NF037981">
    <property type="entry name" value="NCS2_1"/>
    <property type="match status" value="1"/>
</dbReference>
<keyword evidence="10" id="KW-1185">Reference proteome</keyword>
<feature type="transmembrane region" description="Helical" evidence="8">
    <location>
        <begin position="111"/>
        <end position="130"/>
    </location>
</feature>
<evidence type="ECO:0000256" key="5">
    <source>
        <dbReference type="ARBA" id="ARBA00022692"/>
    </source>
</evidence>
<feature type="transmembrane region" description="Helical" evidence="8">
    <location>
        <begin position="201"/>
        <end position="222"/>
    </location>
</feature>
<feature type="transmembrane region" description="Helical" evidence="8">
    <location>
        <begin position="87"/>
        <end position="105"/>
    </location>
</feature>
<dbReference type="NCBIfam" id="TIGR03173">
    <property type="entry name" value="pbuX"/>
    <property type="match status" value="1"/>
</dbReference>
<feature type="transmembrane region" description="Helical" evidence="8">
    <location>
        <begin position="326"/>
        <end position="347"/>
    </location>
</feature>
<reference evidence="9 10" key="1">
    <citation type="submission" date="2019-09" db="EMBL/GenBank/DDBJ databases">
        <authorList>
            <person name="Wang X."/>
        </authorList>
    </citation>
    <scope>NUCLEOTIDE SEQUENCE [LARGE SCALE GENOMIC DNA]</scope>
    <source>
        <strain evidence="9 10">CICC 11023</strain>
    </source>
</reference>
<dbReference type="InterPro" id="IPR006042">
    <property type="entry name" value="Xan_ur_permease"/>
</dbReference>
<evidence type="ECO:0000256" key="1">
    <source>
        <dbReference type="ARBA" id="ARBA00004651"/>
    </source>
</evidence>
<evidence type="ECO:0000256" key="8">
    <source>
        <dbReference type="SAM" id="Phobius"/>
    </source>
</evidence>
<sequence>MTAEHSPEPVEASPVDERLPFTSMVLLALQHALVMYAGVIVVPIVVGTALGLSAAEIADLVSTDLVLAGVGTLLQALGLWKFGIRMPLVVGAASSGIVPMVLIGQDQGLPTVYGSLLVAGVIWVLVAPYFSKLLSLFPAVVTGTVIALIGLTLIPVGVRLIAGSDPGDPDYGRLSHLALAGFTMASMVVFRRLFRGIAGQLSILLALVAGAIVGWSTGVGSLAHTGAGPIVGMMSPMHFGALQFHLPSILLFLVIVFVLMVEGAGQGLAVGEVVGKPVGPDDIARLLRVDGLMTASSGVFNGFVYTTFGQNIGLIALTRVRSRYPVALVGVLLLVLGIVQPVGRVAAAIPEPVIGAAAVVTFGALTVSGIRILSRVDFDRSSNLMLVMLSLGIGVIPAYAPRFYQQLPTMAEVFFKSGVATGTVLAVVLNLVFHARRRDRDATRRPAD</sequence>
<dbReference type="EMBL" id="VXLC01000003">
    <property type="protein sequence ID" value="KAA8889502.1"/>
    <property type="molecule type" value="Genomic_DNA"/>
</dbReference>
<comment type="caution">
    <text evidence="9">The sequence shown here is derived from an EMBL/GenBank/DDBJ whole genome shotgun (WGS) entry which is preliminary data.</text>
</comment>